<dbReference type="NCBIfam" id="NF003715">
    <property type="entry name" value="PRK05326.1-2"/>
    <property type="match status" value="1"/>
</dbReference>
<dbReference type="OrthoDB" id="9810759at2"/>
<feature type="transmembrane region" description="Helical" evidence="10">
    <location>
        <begin position="187"/>
        <end position="210"/>
    </location>
</feature>
<keyword evidence="2" id="KW-0813">Transport</keyword>
<comment type="subcellular location">
    <subcellularLocation>
        <location evidence="1">Cell membrane</location>
        <topology evidence="1">Multi-pass membrane protein</topology>
    </subcellularLocation>
</comment>
<feature type="transmembrane region" description="Helical" evidence="10">
    <location>
        <begin position="6"/>
        <end position="23"/>
    </location>
</feature>
<dbReference type="Proteomes" id="UP000244248">
    <property type="component" value="Unassembled WGS sequence"/>
</dbReference>
<dbReference type="GO" id="GO:0005886">
    <property type="term" value="C:plasma membrane"/>
    <property type="evidence" value="ECO:0007669"/>
    <property type="project" value="UniProtKB-SubCell"/>
</dbReference>
<evidence type="ECO:0000256" key="4">
    <source>
        <dbReference type="ARBA" id="ARBA00022475"/>
    </source>
</evidence>
<dbReference type="InterPro" id="IPR005170">
    <property type="entry name" value="Transptr-assoc_dom"/>
</dbReference>
<feature type="transmembrane region" description="Helical" evidence="10">
    <location>
        <begin position="222"/>
        <end position="252"/>
    </location>
</feature>
<dbReference type="PROSITE" id="PS51202">
    <property type="entry name" value="RCK_C"/>
    <property type="match status" value="1"/>
</dbReference>
<feature type="transmembrane region" description="Helical" evidence="10">
    <location>
        <begin position="334"/>
        <end position="356"/>
    </location>
</feature>
<keyword evidence="3" id="KW-0050">Antiport</keyword>
<evidence type="ECO:0000256" key="10">
    <source>
        <dbReference type="SAM" id="Phobius"/>
    </source>
</evidence>
<dbReference type="InterPro" id="IPR006037">
    <property type="entry name" value="RCK_C"/>
</dbReference>
<dbReference type="InterPro" id="IPR006153">
    <property type="entry name" value="Cation/H_exchanger_TM"/>
</dbReference>
<accession>A0A2T5MIY6</accession>
<dbReference type="AlphaFoldDB" id="A0A2T5MIY6"/>
<evidence type="ECO:0000256" key="7">
    <source>
        <dbReference type="ARBA" id="ARBA00022989"/>
    </source>
</evidence>
<dbReference type="SMART" id="SM01091">
    <property type="entry name" value="CorC_HlyC"/>
    <property type="match status" value="1"/>
</dbReference>
<organism evidence="12 13">
    <name type="scientific">Stenotrophobium rhamnosiphilum</name>
    <dbReference type="NCBI Taxonomy" id="2029166"/>
    <lineage>
        <taxon>Bacteria</taxon>
        <taxon>Pseudomonadati</taxon>
        <taxon>Pseudomonadota</taxon>
        <taxon>Gammaproteobacteria</taxon>
        <taxon>Nevskiales</taxon>
        <taxon>Nevskiaceae</taxon>
        <taxon>Stenotrophobium</taxon>
    </lineage>
</organism>
<dbReference type="InterPro" id="IPR036721">
    <property type="entry name" value="RCK_C_sf"/>
</dbReference>
<dbReference type="GO" id="GO:0006813">
    <property type="term" value="P:potassium ion transport"/>
    <property type="evidence" value="ECO:0007669"/>
    <property type="project" value="UniProtKB-KW"/>
</dbReference>
<dbReference type="Gene3D" id="1.20.1530.20">
    <property type="match status" value="1"/>
</dbReference>
<evidence type="ECO:0000256" key="2">
    <source>
        <dbReference type="ARBA" id="ARBA00022448"/>
    </source>
</evidence>
<dbReference type="NCBIfam" id="NF003716">
    <property type="entry name" value="PRK05326.1-3"/>
    <property type="match status" value="1"/>
</dbReference>
<evidence type="ECO:0000313" key="12">
    <source>
        <dbReference type="EMBL" id="PTU32524.1"/>
    </source>
</evidence>
<dbReference type="PANTHER" id="PTHR32507:SF7">
    <property type="entry name" value="K(+)_H(+) ANTIPORTER NHAP2"/>
    <property type="match status" value="1"/>
</dbReference>
<keyword evidence="7 10" id="KW-1133">Transmembrane helix</keyword>
<protein>
    <submittedName>
        <fullName evidence="12">Potassium/proton antiporter</fullName>
    </submittedName>
</protein>
<keyword evidence="6 10" id="KW-0812">Transmembrane</keyword>
<evidence type="ECO:0000256" key="3">
    <source>
        <dbReference type="ARBA" id="ARBA00022449"/>
    </source>
</evidence>
<feature type="transmembrane region" description="Helical" evidence="10">
    <location>
        <begin position="120"/>
        <end position="139"/>
    </location>
</feature>
<proteinExistence type="predicted"/>
<evidence type="ECO:0000259" key="11">
    <source>
        <dbReference type="PROSITE" id="PS51202"/>
    </source>
</evidence>
<dbReference type="PANTHER" id="PTHR32507">
    <property type="entry name" value="NA(+)/H(+) ANTIPORTER 1"/>
    <property type="match status" value="1"/>
</dbReference>
<evidence type="ECO:0000256" key="6">
    <source>
        <dbReference type="ARBA" id="ARBA00022692"/>
    </source>
</evidence>
<keyword evidence="5" id="KW-0630">Potassium</keyword>
<evidence type="ECO:0000256" key="5">
    <source>
        <dbReference type="ARBA" id="ARBA00022538"/>
    </source>
</evidence>
<dbReference type="Pfam" id="PF00999">
    <property type="entry name" value="Na_H_Exchanger"/>
    <property type="match status" value="1"/>
</dbReference>
<keyword evidence="8" id="KW-0406">Ion transport</keyword>
<feature type="transmembrane region" description="Helical" evidence="10">
    <location>
        <begin position="362"/>
        <end position="386"/>
    </location>
</feature>
<dbReference type="SUPFAM" id="SSF116726">
    <property type="entry name" value="TrkA C-terminal domain-like"/>
    <property type="match status" value="1"/>
</dbReference>
<evidence type="ECO:0000313" key="13">
    <source>
        <dbReference type="Proteomes" id="UP000244248"/>
    </source>
</evidence>
<sequence length="573" mass="62183">MDFVNQILFAAGLLFLVSILATVITPRLGVPLLFVFIIIGMIAGEDGPGNIHFADFRLTNLAGTAALAVILFDGGMRTSFKTFRVGLGPALSLATVGVLITMLVVGWLSSVVLDLPLAQGMLLGAIVSSTDAAAVFSLLSNRTVSLNSRVTSVLEIESGTNDPMAVFLTLGVIAYLQSPDTFTAQQFLFLLVEHMGIGGVLGLAGGWLLARALNRLQLNESLYPVFALFSCFLLFGLTALLGGSGFLAVYLAGLLVGNRKVRALASIRRFHDGIAWMAQIGMFLILGLLVSPHKLLTIALPALLIGLVLILAARPLAVVISLLPFRFPWREQAFISWVGLRGSVPIVLATFPWIAGIENAGLIFNIAFFIVLVSLLLQGWSVPLAAQMLKLYIPRTGARVKRLEVDLPGQSGYEIVSYKLPVDSSHIGRRPKELPIRDHSRIIAVTRSGHLLSYREWGVLQAGDFVSLLVAETDLERLDTVFKAKRQRADAAASRQFFGEFEISLEAAAKDLAESYGVKLPESTAEFNVGQLVLKFLPRPVVGDRLRLGHIELVVRRMEGGELREIGVRLPRE</sequence>
<dbReference type="GO" id="GO:0008324">
    <property type="term" value="F:monoatomic cation transmembrane transporter activity"/>
    <property type="evidence" value="ECO:0007669"/>
    <property type="project" value="InterPro"/>
</dbReference>
<keyword evidence="5" id="KW-0633">Potassium transport</keyword>
<keyword evidence="4" id="KW-1003">Cell membrane</keyword>
<name>A0A2T5MIY6_9GAMM</name>
<gene>
    <name evidence="12" type="ORF">CJD38_05920</name>
</gene>
<dbReference type="NCBIfam" id="NF003714">
    <property type="entry name" value="PRK05326.1-1"/>
    <property type="match status" value="1"/>
</dbReference>
<evidence type="ECO:0000256" key="9">
    <source>
        <dbReference type="ARBA" id="ARBA00023136"/>
    </source>
</evidence>
<evidence type="ECO:0000256" key="8">
    <source>
        <dbReference type="ARBA" id="ARBA00023065"/>
    </source>
</evidence>
<dbReference type="InterPro" id="IPR038770">
    <property type="entry name" value="Na+/solute_symporter_sf"/>
</dbReference>
<feature type="transmembrane region" description="Helical" evidence="10">
    <location>
        <begin position="273"/>
        <end position="292"/>
    </location>
</feature>
<feature type="transmembrane region" description="Helical" evidence="10">
    <location>
        <begin position="56"/>
        <end position="75"/>
    </location>
</feature>
<feature type="transmembrane region" description="Helical" evidence="10">
    <location>
        <begin position="87"/>
        <end position="108"/>
    </location>
</feature>
<keyword evidence="13" id="KW-1185">Reference proteome</keyword>
<comment type="caution">
    <text evidence="12">The sequence shown here is derived from an EMBL/GenBank/DDBJ whole genome shotgun (WGS) entry which is preliminary data.</text>
</comment>
<feature type="transmembrane region" description="Helical" evidence="10">
    <location>
        <begin position="298"/>
        <end position="322"/>
    </location>
</feature>
<dbReference type="EMBL" id="QANS01000002">
    <property type="protein sequence ID" value="PTU32524.1"/>
    <property type="molecule type" value="Genomic_DNA"/>
</dbReference>
<dbReference type="Gene3D" id="3.30.70.1450">
    <property type="entry name" value="Regulator of K+ conductance, C-terminal domain"/>
    <property type="match status" value="1"/>
</dbReference>
<keyword evidence="9 10" id="KW-0472">Membrane</keyword>
<evidence type="ECO:0000256" key="1">
    <source>
        <dbReference type="ARBA" id="ARBA00004651"/>
    </source>
</evidence>
<dbReference type="GO" id="GO:1902600">
    <property type="term" value="P:proton transmembrane transport"/>
    <property type="evidence" value="ECO:0007669"/>
    <property type="project" value="InterPro"/>
</dbReference>
<reference evidence="12 13" key="1">
    <citation type="submission" date="2018-04" db="EMBL/GenBank/DDBJ databases">
        <title>Novel species isolated from glacier.</title>
        <authorList>
            <person name="Liu Q."/>
            <person name="Xin Y.-H."/>
        </authorList>
    </citation>
    <scope>NUCLEOTIDE SEQUENCE [LARGE SCALE GENOMIC DNA]</scope>
    <source>
        <strain evidence="12 13">GT1R17</strain>
    </source>
</reference>
<feature type="domain" description="RCK C-terminal" evidence="11">
    <location>
        <begin position="403"/>
        <end position="484"/>
    </location>
</feature>
<dbReference type="GO" id="GO:0015297">
    <property type="term" value="F:antiporter activity"/>
    <property type="evidence" value="ECO:0007669"/>
    <property type="project" value="UniProtKB-KW"/>
</dbReference>